<dbReference type="Proteomes" id="UP000022910">
    <property type="component" value="Unassembled WGS sequence"/>
</dbReference>
<comment type="caution">
    <text evidence="1">The sequence shown here is derived from an EMBL/GenBank/DDBJ whole genome shotgun (WGS) entry which is preliminary data.</text>
</comment>
<evidence type="ECO:0008006" key="3">
    <source>
        <dbReference type="Google" id="ProtNLM"/>
    </source>
</evidence>
<evidence type="ECO:0000313" key="2">
    <source>
        <dbReference type="Proteomes" id="UP000022910"/>
    </source>
</evidence>
<dbReference type="EMBL" id="JEMT01028179">
    <property type="protein sequence ID" value="EXX55428.1"/>
    <property type="molecule type" value="Genomic_DNA"/>
</dbReference>
<evidence type="ECO:0000313" key="1">
    <source>
        <dbReference type="EMBL" id="EXX55428.1"/>
    </source>
</evidence>
<proteinExistence type="predicted"/>
<dbReference type="HOGENOM" id="CLU_023941_0_0_1"/>
<reference evidence="1 2" key="1">
    <citation type="submission" date="2014-02" db="EMBL/GenBank/DDBJ databases">
        <title>Single nucleus genome sequencing reveals high similarity among nuclei of an endomycorrhizal fungus.</title>
        <authorList>
            <person name="Lin K."/>
            <person name="Geurts R."/>
            <person name="Zhang Z."/>
            <person name="Limpens E."/>
            <person name="Saunders D.G."/>
            <person name="Mu D."/>
            <person name="Pang E."/>
            <person name="Cao H."/>
            <person name="Cha H."/>
            <person name="Lin T."/>
            <person name="Zhou Q."/>
            <person name="Shang Y."/>
            <person name="Li Y."/>
            <person name="Ivanov S."/>
            <person name="Sharma T."/>
            <person name="Velzen R.V."/>
            <person name="Ruijter N.D."/>
            <person name="Aanen D.K."/>
            <person name="Win J."/>
            <person name="Kamoun S."/>
            <person name="Bisseling T."/>
            <person name="Huang S."/>
        </authorList>
    </citation>
    <scope>NUCLEOTIDE SEQUENCE [LARGE SCALE GENOMIC DNA]</scope>
    <source>
        <strain evidence="2">DAOM197198w</strain>
    </source>
</reference>
<dbReference type="STRING" id="1432141.A0A015LKW3"/>
<dbReference type="AlphaFoldDB" id="A0A015LKW3"/>
<name>A0A015LKW3_RHIIW</name>
<protein>
    <recommendedName>
        <fullName evidence="3">Reverse transcriptase domain-containing protein</fullName>
    </recommendedName>
</protein>
<organism evidence="1 2">
    <name type="scientific">Rhizophagus irregularis (strain DAOM 197198w)</name>
    <name type="common">Glomus intraradices</name>
    <dbReference type="NCBI Taxonomy" id="1432141"/>
    <lineage>
        <taxon>Eukaryota</taxon>
        <taxon>Fungi</taxon>
        <taxon>Fungi incertae sedis</taxon>
        <taxon>Mucoromycota</taxon>
        <taxon>Glomeromycotina</taxon>
        <taxon>Glomeromycetes</taxon>
        <taxon>Glomerales</taxon>
        <taxon>Glomeraceae</taxon>
        <taxon>Rhizophagus</taxon>
    </lineage>
</organism>
<sequence>MKEETGYNLYEEKIIDKNKIKDKEIIEISINVTAFMDDTTLISKNKKQLEKMIEICHQFFNINDIKANVSKYELIKINNDKEDLSIEGELITKTNSEEGNRYLEIFFRYDNKREIYKKKITSIINNTCNIFNWKRLNEKQIIAVWNIVIVPRIEYQLAAIVLKKWECEKLMTRINMIIKKRAGLARSTPNFIIYDKDILGIKHIYDLQMEMICKNLLYQANGNYKLQILFKIKMIQEQKNIWTSRCPGELEIINYRKNNWIISALKALNNEKIKLCNHEIKDFRESHRIKGGKTDLIELMERKDFITSIQSRKTKNIMFLEDILEVDGITLLKWKHLCKERGKNTKGKMPKWFKKLELKLIADESRQVRKIRNEFIGQAQKENIHINYFDEDEKSDKNSIVTWNDYEEYPIFSINKKKSQSKKYKKIGIHLELVGDSYDLNNSPQLKKCQGCYRNISKKKGSKECLIYIENEICRNLDRRKEEDYIKPYETLNNIIKKNEWLRTYTKEDKKDESFNNKIEIIDKIIKTNEKNFLDIIKNSIFEEEDNLILITKRRFCLLIDTNKKKWEINNKGKRVYRYNVIWKIFELNYEEKESEELILLASYECNDENEFKIILRCIIIGIMIISENSELILGINEKVNRLIIEFINNFSNRKKIDSDYYLELLFLENFLETNNIELIEGGFRAWRKAVTLAIWKNEILNSERLEDLFMYNYRNEFDWITSLEFISNRVKFSQRQCGDKDTIERSYRIKNLLKELPTYNILFKRNTNKIDTDKCKRCGEIFTEDWEHIWICEDNDISIDEII</sequence>
<keyword evidence="2" id="KW-1185">Reference proteome</keyword>
<accession>A0A015LKW3</accession>
<gene>
    <name evidence="1" type="ORF">RirG_225510</name>
</gene>